<feature type="region of interest" description="Disordered" evidence="1">
    <location>
        <begin position="1"/>
        <end position="30"/>
    </location>
</feature>
<accession>A0ABS9E1K4</accession>
<dbReference type="EMBL" id="JAKGBZ010000045">
    <property type="protein sequence ID" value="MCF3948290.1"/>
    <property type="molecule type" value="Genomic_DNA"/>
</dbReference>
<evidence type="ECO:0000313" key="2">
    <source>
        <dbReference type="EMBL" id="MCF3948290.1"/>
    </source>
</evidence>
<proteinExistence type="predicted"/>
<evidence type="ECO:0000313" key="3">
    <source>
        <dbReference type="Proteomes" id="UP001521209"/>
    </source>
</evidence>
<name>A0ABS9E1K4_9PROT</name>
<organism evidence="2 3">
    <name type="scientific">Acidiphilium iwatense</name>
    <dbReference type="NCBI Taxonomy" id="768198"/>
    <lineage>
        <taxon>Bacteria</taxon>
        <taxon>Pseudomonadati</taxon>
        <taxon>Pseudomonadota</taxon>
        <taxon>Alphaproteobacteria</taxon>
        <taxon>Acetobacterales</taxon>
        <taxon>Acidocellaceae</taxon>
        <taxon>Acidiphilium</taxon>
    </lineage>
</organism>
<protein>
    <submittedName>
        <fullName evidence="2">Uncharacterized protein</fullName>
    </submittedName>
</protein>
<feature type="compositionally biased region" description="Basic and acidic residues" evidence="1">
    <location>
        <begin position="15"/>
        <end position="30"/>
    </location>
</feature>
<evidence type="ECO:0000256" key="1">
    <source>
        <dbReference type="SAM" id="MobiDB-lite"/>
    </source>
</evidence>
<comment type="caution">
    <text evidence="2">The sequence shown here is derived from an EMBL/GenBank/DDBJ whole genome shotgun (WGS) entry which is preliminary data.</text>
</comment>
<dbReference type="RefSeq" id="WP_235705575.1">
    <property type="nucleotide sequence ID" value="NZ_JAKGBZ010000045.1"/>
</dbReference>
<dbReference type="Proteomes" id="UP001521209">
    <property type="component" value="Unassembled WGS sequence"/>
</dbReference>
<sequence>MSAVGKVPGGRSGTRPKEDSGQTSETEKQYASHMLSFRQILNIRQSWHRLCQMSRIVTET</sequence>
<keyword evidence="3" id="KW-1185">Reference proteome</keyword>
<gene>
    <name evidence="2" type="ORF">L2A60_16575</name>
</gene>
<reference evidence="2 3" key="1">
    <citation type="submission" date="2022-01" db="EMBL/GenBank/DDBJ databases">
        <authorList>
            <person name="Won M."/>
            <person name="Kim S.-J."/>
            <person name="Kwon S.-W."/>
        </authorList>
    </citation>
    <scope>NUCLEOTIDE SEQUENCE [LARGE SCALE GENOMIC DNA]</scope>
    <source>
        <strain evidence="2 3">KCTC 23505</strain>
    </source>
</reference>